<dbReference type="PROSITE" id="PS50011">
    <property type="entry name" value="PROTEIN_KINASE_DOM"/>
    <property type="match status" value="1"/>
</dbReference>
<evidence type="ECO:0000256" key="1">
    <source>
        <dbReference type="ARBA" id="ARBA00022737"/>
    </source>
</evidence>
<evidence type="ECO:0000256" key="3">
    <source>
        <dbReference type="PROSITE-ProRule" id="PRU00023"/>
    </source>
</evidence>
<keyword evidence="6" id="KW-1185">Reference proteome</keyword>
<dbReference type="AlphaFoldDB" id="A0A072PE87"/>
<evidence type="ECO:0000256" key="2">
    <source>
        <dbReference type="ARBA" id="ARBA00023043"/>
    </source>
</evidence>
<dbReference type="InterPro" id="IPR002110">
    <property type="entry name" value="Ankyrin_rpt"/>
</dbReference>
<evidence type="ECO:0000313" key="5">
    <source>
        <dbReference type="EMBL" id="KEF58404.1"/>
    </source>
</evidence>
<feature type="repeat" description="ANK" evidence="3">
    <location>
        <begin position="666"/>
        <end position="698"/>
    </location>
</feature>
<dbReference type="Gene3D" id="1.25.40.20">
    <property type="entry name" value="Ankyrin repeat-containing domain"/>
    <property type="match status" value="3"/>
</dbReference>
<evidence type="ECO:0000313" key="6">
    <source>
        <dbReference type="Proteomes" id="UP000027920"/>
    </source>
</evidence>
<dbReference type="Proteomes" id="UP000027920">
    <property type="component" value="Unassembled WGS sequence"/>
</dbReference>
<dbReference type="InterPro" id="IPR036770">
    <property type="entry name" value="Ankyrin_rpt-contain_sf"/>
</dbReference>
<evidence type="ECO:0000259" key="4">
    <source>
        <dbReference type="PROSITE" id="PS50011"/>
    </source>
</evidence>
<sequence>MALKEAGKDSVDLYPKLALGEFCNQYGQSFVRLRFYFSTLKMNKDVVGWISHSSTSSEEPLFSAFVFLTASIETEEYQDDARFNTLSRYRHKDIGVLNKHQHIIGYGSSFYVTCSGNKQDSAVPDSDVLVFKRTIPTVEKEDALKDRKRVDALMRELRVLTHDPIRKPIRKHENIVELLGIAWETDPFDITQKWPQKVSLALDIVLGLKAMHICGVLHGDVKAENALVFANHNVESKEQRSTIIKLADFGGVLFDIPERSTLPSGTRPWNAPEWQTPLPPANLLKTDIYSLGFLVYRVLADGKHPFKGSAAWSDDVGWSKVEAMKANDDQMLEYMCSINGLAGNKNQPERIRSGLKWLKLAAVAGNDGAQAVYSRVCATINEQNPLDDASIVQSWLYNTASRGFFRKLSTRYGGTGVDRFPETRFTIGDVSIDDKKEFDQRLAKAISGLRGLQSSQPLSTAGDHMLHFISCCGLVKSLEVLLKNTNASEVNARNIRSETPLLLACRSGHYKTTMMLSEAGGDPRITNLYGDTPLHWLPSFPDRCVPELTGKFVRSGSNIDGVAQSFSYLGCAARARRRSEFLAQSGLPHQACNEAALPGNLIEAFEKSRDAPKMVDPRSGISYLLSAFMGGSLESPGSFFGRIRRHGYRWKARARETLQVILQHGVQRYPISAAISSRRLESLQLLLQHGADASVREEIPTIAEPVTMLYLCAWGANDDPAFAELLIAKGLDANVDDGPVDYETPFACAVRNRCFRLAELLWRNGADPNAEFNEGLWFSQTTKMTLLGHLVSECSISTLAPLSFLMNLVSRVPPVAQSHLEPAFVVNQSSGKTVLHVMANNVFVRQDSRAEEALLRRITEYFKPDASMLRRRDSATNYTALEQAIIRGNARVVRHLLDQNVSLRSMNGEGETPLDIAQKWLEFFPHETPISDEIEFTLSEKQKVRLRNNRGQIVRTIERYIESVRDDSEQDGTVPK</sequence>
<dbReference type="SMART" id="SM00248">
    <property type="entry name" value="ANK"/>
    <property type="match status" value="7"/>
</dbReference>
<reference evidence="5 6" key="1">
    <citation type="submission" date="2013-03" db="EMBL/GenBank/DDBJ databases">
        <title>The Genome Sequence of Exophiala aquamarina CBS 119918.</title>
        <authorList>
            <consortium name="The Broad Institute Genomics Platform"/>
            <person name="Cuomo C."/>
            <person name="de Hoog S."/>
            <person name="Gorbushina A."/>
            <person name="Walker B."/>
            <person name="Young S.K."/>
            <person name="Zeng Q."/>
            <person name="Gargeya S."/>
            <person name="Fitzgerald M."/>
            <person name="Haas B."/>
            <person name="Abouelleil A."/>
            <person name="Allen A.W."/>
            <person name="Alvarado L."/>
            <person name="Arachchi H.M."/>
            <person name="Berlin A.M."/>
            <person name="Chapman S.B."/>
            <person name="Gainer-Dewar J."/>
            <person name="Goldberg J."/>
            <person name="Griggs A."/>
            <person name="Gujja S."/>
            <person name="Hansen M."/>
            <person name="Howarth C."/>
            <person name="Imamovic A."/>
            <person name="Ireland A."/>
            <person name="Larimer J."/>
            <person name="McCowan C."/>
            <person name="Murphy C."/>
            <person name="Pearson M."/>
            <person name="Poon T.W."/>
            <person name="Priest M."/>
            <person name="Roberts A."/>
            <person name="Saif S."/>
            <person name="Shea T."/>
            <person name="Sisk P."/>
            <person name="Sykes S."/>
            <person name="Wortman J."/>
            <person name="Nusbaum C."/>
            <person name="Birren B."/>
        </authorList>
    </citation>
    <scope>NUCLEOTIDE SEQUENCE [LARGE SCALE GENOMIC DNA]</scope>
    <source>
        <strain evidence="5 6">CBS 119918</strain>
    </source>
</reference>
<keyword evidence="1" id="KW-0677">Repeat</keyword>
<dbReference type="SUPFAM" id="SSF48403">
    <property type="entry name" value="Ankyrin repeat"/>
    <property type="match status" value="2"/>
</dbReference>
<dbReference type="InterPro" id="IPR011009">
    <property type="entry name" value="Kinase-like_dom_sf"/>
</dbReference>
<dbReference type="HOGENOM" id="CLU_003888_0_0_1"/>
<dbReference type="PANTHER" id="PTHR24198:SF165">
    <property type="entry name" value="ANKYRIN REPEAT-CONTAINING PROTEIN-RELATED"/>
    <property type="match status" value="1"/>
</dbReference>
<gene>
    <name evidence="5" type="ORF">A1O9_06330</name>
</gene>
<proteinExistence type="predicted"/>
<dbReference type="RefSeq" id="XP_013260994.1">
    <property type="nucleotide sequence ID" value="XM_013405540.1"/>
</dbReference>
<dbReference type="Gene3D" id="1.10.510.10">
    <property type="entry name" value="Transferase(Phosphotransferase) domain 1"/>
    <property type="match status" value="1"/>
</dbReference>
<keyword evidence="5" id="KW-0808">Transferase</keyword>
<dbReference type="GeneID" id="25281247"/>
<dbReference type="STRING" id="1182545.A0A072PE87"/>
<dbReference type="VEuPathDB" id="FungiDB:A1O9_06330"/>
<organism evidence="5 6">
    <name type="scientific">Exophiala aquamarina CBS 119918</name>
    <dbReference type="NCBI Taxonomy" id="1182545"/>
    <lineage>
        <taxon>Eukaryota</taxon>
        <taxon>Fungi</taxon>
        <taxon>Dikarya</taxon>
        <taxon>Ascomycota</taxon>
        <taxon>Pezizomycotina</taxon>
        <taxon>Eurotiomycetes</taxon>
        <taxon>Chaetothyriomycetidae</taxon>
        <taxon>Chaetothyriales</taxon>
        <taxon>Herpotrichiellaceae</taxon>
        <taxon>Exophiala</taxon>
    </lineage>
</organism>
<name>A0A072PE87_9EURO</name>
<dbReference type="EMBL" id="AMGV01000004">
    <property type="protein sequence ID" value="KEF58404.1"/>
    <property type="molecule type" value="Genomic_DNA"/>
</dbReference>
<keyword evidence="2 3" id="KW-0040">ANK repeat</keyword>
<dbReference type="GO" id="GO:0005524">
    <property type="term" value="F:ATP binding"/>
    <property type="evidence" value="ECO:0007669"/>
    <property type="project" value="InterPro"/>
</dbReference>
<feature type="domain" description="Protein kinase" evidence="4">
    <location>
        <begin position="98"/>
        <end position="405"/>
    </location>
</feature>
<protein>
    <submittedName>
        <fullName evidence="5">Serine/threonine protein kinase</fullName>
    </submittedName>
</protein>
<dbReference type="PROSITE" id="PS50088">
    <property type="entry name" value="ANK_REPEAT"/>
    <property type="match status" value="2"/>
</dbReference>
<keyword evidence="5" id="KW-0418">Kinase</keyword>
<dbReference type="GO" id="GO:0004674">
    <property type="term" value="F:protein serine/threonine kinase activity"/>
    <property type="evidence" value="ECO:0007669"/>
    <property type="project" value="UniProtKB-KW"/>
</dbReference>
<comment type="caution">
    <text evidence="5">The sequence shown here is derived from an EMBL/GenBank/DDBJ whole genome shotgun (WGS) entry which is preliminary data.</text>
</comment>
<dbReference type="Pfam" id="PF00069">
    <property type="entry name" value="Pkinase"/>
    <property type="match status" value="1"/>
</dbReference>
<dbReference type="OrthoDB" id="626167at2759"/>
<dbReference type="PANTHER" id="PTHR24198">
    <property type="entry name" value="ANKYRIN REPEAT AND PROTEIN KINASE DOMAIN-CONTAINING PROTEIN"/>
    <property type="match status" value="1"/>
</dbReference>
<accession>A0A072PE87</accession>
<feature type="repeat" description="ANK" evidence="3">
    <location>
        <begin position="496"/>
        <end position="528"/>
    </location>
</feature>
<dbReference type="SMART" id="SM00220">
    <property type="entry name" value="S_TKc"/>
    <property type="match status" value="1"/>
</dbReference>
<dbReference type="InterPro" id="IPR000719">
    <property type="entry name" value="Prot_kinase_dom"/>
</dbReference>
<keyword evidence="5" id="KW-0723">Serine/threonine-protein kinase</keyword>
<dbReference type="SUPFAM" id="SSF56112">
    <property type="entry name" value="Protein kinase-like (PK-like)"/>
    <property type="match status" value="1"/>
</dbReference>